<evidence type="ECO:0000313" key="10">
    <source>
        <dbReference type="Proteomes" id="UP000275137"/>
    </source>
</evidence>
<feature type="binding site" evidence="6">
    <location>
        <begin position="32"/>
        <end position="39"/>
    </location>
    <ligand>
        <name>ATP</name>
        <dbReference type="ChEBI" id="CHEBI:30616"/>
    </ligand>
</feature>
<dbReference type="PANTHER" id="PTHR43977">
    <property type="entry name" value="STRUCTURAL MAINTENANCE OF CHROMOSOMES PROTEIN 3"/>
    <property type="match status" value="1"/>
</dbReference>
<feature type="domain" description="RecF/RecN/SMC N-terminal" evidence="7">
    <location>
        <begin position="3"/>
        <end position="1160"/>
    </location>
</feature>
<dbReference type="GO" id="GO:0003677">
    <property type="term" value="F:DNA binding"/>
    <property type="evidence" value="ECO:0007669"/>
    <property type="project" value="UniProtKB-UniRule"/>
</dbReference>
<evidence type="ECO:0000313" key="9">
    <source>
        <dbReference type="EMBL" id="ROH88071.1"/>
    </source>
</evidence>
<dbReference type="GO" id="GO:0005524">
    <property type="term" value="F:ATP binding"/>
    <property type="evidence" value="ECO:0007669"/>
    <property type="project" value="UniProtKB-UniRule"/>
</dbReference>
<feature type="coiled-coil region" evidence="6">
    <location>
        <begin position="405"/>
        <end position="474"/>
    </location>
</feature>
<keyword evidence="2 6" id="KW-0547">Nucleotide-binding</keyword>
<keyword evidence="3 6" id="KW-0067">ATP-binding</keyword>
<dbReference type="GO" id="GO:0007059">
    <property type="term" value="P:chromosome segregation"/>
    <property type="evidence" value="ECO:0007669"/>
    <property type="project" value="UniProtKB-UniRule"/>
</dbReference>
<dbReference type="Gene3D" id="1.10.287.1490">
    <property type="match status" value="1"/>
</dbReference>
<keyword evidence="4 6" id="KW-0175">Coiled coil</keyword>
<dbReference type="InterPro" id="IPR036277">
    <property type="entry name" value="SMC_hinge_sf"/>
</dbReference>
<keyword evidence="10" id="KW-1185">Reference proteome</keyword>
<organism evidence="9 10">
    <name type="scientific">Pseudomethylobacillus aquaticus</name>
    <dbReference type="NCBI Taxonomy" id="2676064"/>
    <lineage>
        <taxon>Bacteria</taxon>
        <taxon>Pseudomonadati</taxon>
        <taxon>Pseudomonadota</taxon>
        <taxon>Betaproteobacteria</taxon>
        <taxon>Nitrosomonadales</taxon>
        <taxon>Methylophilaceae</taxon>
        <taxon>Pseudomethylobacillus</taxon>
    </lineage>
</organism>
<dbReference type="Gene3D" id="3.40.50.300">
    <property type="entry name" value="P-loop containing nucleotide triphosphate hydrolases"/>
    <property type="match status" value="2"/>
</dbReference>
<accession>A0A3N0V660</accession>
<name>A0A3N0V660_9PROT</name>
<dbReference type="GO" id="GO:0005694">
    <property type="term" value="C:chromosome"/>
    <property type="evidence" value="ECO:0007669"/>
    <property type="project" value="InterPro"/>
</dbReference>
<dbReference type="PIRSF" id="PIRSF005719">
    <property type="entry name" value="SMC"/>
    <property type="match status" value="1"/>
</dbReference>
<evidence type="ECO:0000259" key="7">
    <source>
        <dbReference type="Pfam" id="PF02463"/>
    </source>
</evidence>
<evidence type="ECO:0000256" key="6">
    <source>
        <dbReference type="HAMAP-Rule" id="MF_01894"/>
    </source>
</evidence>
<comment type="similarity">
    <text evidence="6">Belongs to the SMC family.</text>
</comment>
<dbReference type="AlphaFoldDB" id="A0A3N0V660"/>
<proteinExistence type="inferred from homology"/>
<evidence type="ECO:0000256" key="5">
    <source>
        <dbReference type="ARBA" id="ARBA00023125"/>
    </source>
</evidence>
<dbReference type="CDD" id="cd03278">
    <property type="entry name" value="ABC_SMC_barmotin"/>
    <property type="match status" value="1"/>
</dbReference>
<keyword evidence="5 6" id="KW-0238">DNA-binding</keyword>
<feature type="coiled-coil region" evidence="6">
    <location>
        <begin position="686"/>
        <end position="935"/>
    </location>
</feature>
<dbReference type="GO" id="GO:0007062">
    <property type="term" value="P:sister chromatid cohesion"/>
    <property type="evidence" value="ECO:0007669"/>
    <property type="project" value="InterPro"/>
</dbReference>
<dbReference type="Pfam" id="PF02463">
    <property type="entry name" value="SMC_N"/>
    <property type="match status" value="1"/>
</dbReference>
<feature type="domain" description="SMC hinge" evidence="8">
    <location>
        <begin position="522"/>
        <end position="556"/>
    </location>
</feature>
<evidence type="ECO:0000256" key="1">
    <source>
        <dbReference type="ARBA" id="ARBA00022490"/>
    </source>
</evidence>
<dbReference type="GO" id="GO:0016887">
    <property type="term" value="F:ATP hydrolysis activity"/>
    <property type="evidence" value="ECO:0007669"/>
    <property type="project" value="InterPro"/>
</dbReference>
<dbReference type="SUPFAM" id="SSF52540">
    <property type="entry name" value="P-loop containing nucleoside triphosphate hydrolases"/>
    <property type="match status" value="1"/>
</dbReference>
<dbReference type="HAMAP" id="MF_01894">
    <property type="entry name" value="Smc_prok"/>
    <property type="match status" value="1"/>
</dbReference>
<sequence>MRLTQLKLAGFKSFVDPTTLHLQGQRIGVVGPNGCGKSNIMEAMRWVLGESSAREMRGDTMDAVIFNGSGTRKAISRASVELVFDNSLGSANGEWGQYAEIAVKRVIERDKGSSYYINNSLVRRRDVADLFLGTGLGGRAYAIIGQNTISRIVEARPEELRVFLEEAAGISKYKERRRETELRLRDTRDNLARVQDILTELQAQIDKLESQAAVAREYQQLHQALALAQQQLALLQQRKAATHWEKTRQQVDKLLNALEAHIAALRHQESQLEQRRQQFQQASSALQAAQAGYYEANAALASLEQQIRHHEESQQRLQQQIQLLQTQQTRVQTQQQQLQERQHVLQQQAAQAGTTSAALQARLDNCLQGLPALEQAAGSSAQRHHVARQDAERQEQQLRLEKTQVSHLQTTLTRLQQRAVRLDQERTQWVLPDASLIADTSRVLAELATQLSGLEQTRQHNQQQEQRCRDAIKLQQATRDQANAALTQCKAQVGSLQKIQAAVASPEALQRWLAQHQLEQQPRLWQHIQIAPGWERALEAVLGARLNAVLADHTPEQRPPASLAMLLSASGTASDAACDAAIRDTTAAANPDPASLLGQLQVSDASLLSALASWLQGVQICADPAKLSAMRSGLQPGQVLVTRDGDIHDRHSVCFHGAQSALQGVMERQRELQQLEAALPALQVALQTAHGQLAETETELQQLQQQARQWQQAWSTATQQQHQHDMQLQRLKQQQTHAEQRLLALQSEQAELQQQLQEADQASSQQQDKIAALEAGMPALQAAWKQAAGDAERAQQQVRQLREQRQQLERELQQQTLSGTVISNQINDLKDRLKAGEEELASLAVQQHKLQTQWQSAPMLNLRVALEQALQHKQQREAALADSRNQLAEVEQQLQAEDRNRMQLEQQSHPQRDRLEQARLQEQQARLEFEQFRDALLAGAVDLEQLETSLPRGADIAWAQQQCQQWQQQIEALGAVNLAAISELESQRERQHYLQSQSTDLQQATDTLEDAIRRIDRETRARLQDTFDRTNTEFGELFSVLFAGGHARLELLGDEILDTGMQVFAQPPGKKNSTIHLLSGGEKALTALALVFALFRLNPAPFCLMDEVDAPLDDSNTERFCAMVKKMSERTQFLFVSHNKITMEMAQQLVGVTMQESGVSRVVEVDLAAAMQLHEEVAA</sequence>
<comment type="subunit">
    <text evidence="6">Homodimer.</text>
</comment>
<gene>
    <name evidence="6 9" type="primary">smc</name>
    <name evidence="9" type="ORF">ED236_00890</name>
</gene>
<dbReference type="InterPro" id="IPR010935">
    <property type="entry name" value="SMC_hinge"/>
</dbReference>
<comment type="function">
    <text evidence="6">Required for chromosome condensation and partitioning.</text>
</comment>
<comment type="domain">
    <text evidence="6">Contains large globular domains required for ATP hydrolysis at each terminus and a third globular domain forming a flexible hinge near the middle of the molecule. These domains are separated by coiled-coil structures.</text>
</comment>
<dbReference type="SUPFAM" id="SSF75553">
    <property type="entry name" value="Smc hinge domain"/>
    <property type="match status" value="1"/>
</dbReference>
<evidence type="ECO:0000256" key="4">
    <source>
        <dbReference type="ARBA" id="ARBA00023054"/>
    </source>
</evidence>
<dbReference type="InterPro" id="IPR027417">
    <property type="entry name" value="P-loop_NTPase"/>
</dbReference>
<dbReference type="InterPro" id="IPR011890">
    <property type="entry name" value="SMC_prok"/>
</dbReference>
<dbReference type="Proteomes" id="UP000275137">
    <property type="component" value="Unassembled WGS sequence"/>
</dbReference>
<feature type="coiled-coil region" evidence="6">
    <location>
        <begin position="170"/>
        <end position="341"/>
    </location>
</feature>
<dbReference type="GO" id="GO:0006260">
    <property type="term" value="P:DNA replication"/>
    <property type="evidence" value="ECO:0007669"/>
    <property type="project" value="UniProtKB-UniRule"/>
</dbReference>
<dbReference type="InterPro" id="IPR003395">
    <property type="entry name" value="RecF/RecN/SMC_N"/>
</dbReference>
<evidence type="ECO:0000256" key="2">
    <source>
        <dbReference type="ARBA" id="ARBA00022741"/>
    </source>
</evidence>
<reference evidence="9 10" key="1">
    <citation type="submission" date="2018-10" db="EMBL/GenBank/DDBJ databases">
        <authorList>
            <person name="Chen W.-M."/>
        </authorList>
    </citation>
    <scope>NUCLEOTIDE SEQUENCE [LARGE SCALE GENOMIC DNA]</scope>
    <source>
        <strain evidence="9 10">H-5</strain>
    </source>
</reference>
<dbReference type="Pfam" id="PF06470">
    <property type="entry name" value="SMC_hinge"/>
    <property type="match status" value="1"/>
</dbReference>
<dbReference type="InterPro" id="IPR024704">
    <property type="entry name" value="SMC"/>
</dbReference>
<dbReference type="NCBIfam" id="TIGR02168">
    <property type="entry name" value="SMC_prok_B"/>
    <property type="match status" value="1"/>
</dbReference>
<comment type="subcellular location">
    <subcellularLocation>
        <location evidence="6">Cytoplasm</location>
    </subcellularLocation>
</comment>
<dbReference type="EMBL" id="RJVP01000001">
    <property type="protein sequence ID" value="ROH88071.1"/>
    <property type="molecule type" value="Genomic_DNA"/>
</dbReference>
<protein>
    <recommendedName>
        <fullName evidence="6">Chromosome partition protein Smc</fullName>
    </recommendedName>
</protein>
<evidence type="ECO:0000256" key="3">
    <source>
        <dbReference type="ARBA" id="ARBA00022840"/>
    </source>
</evidence>
<keyword evidence="1 6" id="KW-0963">Cytoplasm</keyword>
<evidence type="ECO:0000259" key="8">
    <source>
        <dbReference type="Pfam" id="PF06470"/>
    </source>
</evidence>
<comment type="caution">
    <text evidence="9">The sequence shown here is derived from an EMBL/GenBank/DDBJ whole genome shotgun (WGS) entry which is preliminary data.</text>
</comment>
<dbReference type="RefSeq" id="WP_123236065.1">
    <property type="nucleotide sequence ID" value="NZ_RJVP01000001.1"/>
</dbReference>
<dbReference type="GO" id="GO:0030261">
    <property type="term" value="P:chromosome condensation"/>
    <property type="evidence" value="ECO:0007669"/>
    <property type="project" value="InterPro"/>
</dbReference>
<feature type="coiled-coil region" evidence="6">
    <location>
        <begin position="994"/>
        <end position="1021"/>
    </location>
</feature>
<dbReference type="GO" id="GO:0005737">
    <property type="term" value="C:cytoplasm"/>
    <property type="evidence" value="ECO:0007669"/>
    <property type="project" value="UniProtKB-SubCell"/>
</dbReference>